<evidence type="ECO:0000256" key="1">
    <source>
        <dbReference type="ARBA" id="ARBA00004141"/>
    </source>
</evidence>
<keyword evidence="10" id="KW-1185">Reference proteome</keyword>
<evidence type="ECO:0000256" key="8">
    <source>
        <dbReference type="SAM" id="Phobius"/>
    </source>
</evidence>
<evidence type="ECO:0000256" key="2">
    <source>
        <dbReference type="ARBA" id="ARBA00022692"/>
    </source>
</evidence>
<reference evidence="9 10" key="1">
    <citation type="submission" date="2015-01" db="EMBL/GenBank/DDBJ databases">
        <title>The Genome Sequence of Rhinocladiella mackenzie CBS 650.93.</title>
        <authorList>
            <consortium name="The Broad Institute Genomics Platform"/>
            <person name="Cuomo C."/>
            <person name="de Hoog S."/>
            <person name="Gorbushina A."/>
            <person name="Stielow B."/>
            <person name="Teixiera M."/>
            <person name="Abouelleil A."/>
            <person name="Chapman S.B."/>
            <person name="Priest M."/>
            <person name="Young S.K."/>
            <person name="Wortman J."/>
            <person name="Nusbaum C."/>
            <person name="Birren B."/>
        </authorList>
    </citation>
    <scope>NUCLEOTIDE SEQUENCE [LARGE SCALE GENOMIC DNA]</scope>
    <source>
        <strain evidence="9 10">CBS 650.93</strain>
    </source>
</reference>
<organism evidence="9 10">
    <name type="scientific">Rhinocladiella mackenziei CBS 650.93</name>
    <dbReference type="NCBI Taxonomy" id="1442369"/>
    <lineage>
        <taxon>Eukaryota</taxon>
        <taxon>Fungi</taxon>
        <taxon>Dikarya</taxon>
        <taxon>Ascomycota</taxon>
        <taxon>Pezizomycotina</taxon>
        <taxon>Eurotiomycetes</taxon>
        <taxon>Chaetothyriomycetidae</taxon>
        <taxon>Chaetothyriales</taxon>
        <taxon>Herpotrichiellaceae</taxon>
        <taxon>Rhinocladiella</taxon>
    </lineage>
</organism>
<feature type="transmembrane region" description="Helical" evidence="8">
    <location>
        <begin position="121"/>
        <end position="138"/>
    </location>
</feature>
<keyword evidence="6" id="KW-0804">Transcription</keyword>
<evidence type="ECO:0000313" key="9">
    <source>
        <dbReference type="EMBL" id="KIX01520.1"/>
    </source>
</evidence>
<feature type="transmembrane region" description="Helical" evidence="8">
    <location>
        <begin position="45"/>
        <end position="68"/>
    </location>
</feature>
<comment type="subcellular location">
    <subcellularLocation>
        <location evidence="1">Membrane</location>
        <topology evidence="1">Multi-pass membrane protein</topology>
    </subcellularLocation>
</comment>
<evidence type="ECO:0000313" key="10">
    <source>
        <dbReference type="Proteomes" id="UP000053617"/>
    </source>
</evidence>
<feature type="transmembrane region" description="Helical" evidence="8">
    <location>
        <begin position="19"/>
        <end position="38"/>
    </location>
</feature>
<dbReference type="AlphaFoldDB" id="A0A0D2IY99"/>
<dbReference type="InterPro" id="IPR007568">
    <property type="entry name" value="RTA1"/>
</dbReference>
<feature type="transmembrane region" description="Helical" evidence="8">
    <location>
        <begin position="158"/>
        <end position="184"/>
    </location>
</feature>
<dbReference type="VEuPathDB" id="FungiDB:Z518_09246"/>
<dbReference type="GO" id="GO:0016020">
    <property type="term" value="C:membrane"/>
    <property type="evidence" value="ECO:0007669"/>
    <property type="project" value="UniProtKB-SubCell"/>
</dbReference>
<feature type="transmembrane region" description="Helical" evidence="8">
    <location>
        <begin position="240"/>
        <end position="260"/>
    </location>
</feature>
<dbReference type="Proteomes" id="UP000053617">
    <property type="component" value="Unassembled WGS sequence"/>
</dbReference>
<dbReference type="PANTHER" id="PTHR31465">
    <property type="entry name" value="PROTEIN RTA1-RELATED"/>
    <property type="match status" value="1"/>
</dbReference>
<sequence>MAGDNENADFKLYQYDPSLTAAVIFIILFLLITLLHTYQLVRTRTWYFIPFCIGGYFQWIGYIGRAIGSQESPDWSVGAYVLQSILILVAPALFAASIYMELGRVIRLTDGAVHSVINTRWLTKIFVAGDVLSFLMQGSGGGIMASGTESSMTTGEKIIIGGLVLQILFFSFFIIVGITFHIRMHRMPTSKVLSSGSTAHVWKKHLYALYGGSLLILVRSVFRLIEYAQGNDGYLISHEVYLYIFDSVLMVAAMILFAVIHPSEVNAMCDERGPICSNCVARELDCSYVHQQREGINHDPVTTAATAGLDPDHNPPSLLHHSTHESQEVANGGRVSKAYGHDDDISAQRILELELMHHYSTSTYKSCVGVSDNTIAADIWQRFVPMQGLKHDFLLHGILAFAALHMATKLKQSTAEDASESREPDVSFLLISGRSPSFYFRKALEYQNMAFASFHSVLPDVTQANCDAVFAFSILTMLLAIAIPQQSAFFSTTTGESVVDRNNLAGKDNLDFASNPNLNMDFHLTPLQSIFTLFEFLKGVGSIVQVSREWLHGGPFRFLINRYAEYWDWRWRLADPDVIEALCKLRELNERLNANVTTTTPQGGNQSGNRRGGTSTVLEINDSAISQLEFSFAKQGPVNTETPISTPASRSPSASAFLSASATGAVSVPTPTFTPPSSYRDRGHIIGWLAMAGKDFISCLRDGNSVSLLIFLHWAVLLDCLDDVDIFWWSRGSGKALVKNVSEILHLRGPEWVERTAWARTKVGLA</sequence>
<dbReference type="STRING" id="1442369.A0A0D2IY99"/>
<dbReference type="CDD" id="cd00067">
    <property type="entry name" value="GAL4"/>
    <property type="match status" value="1"/>
</dbReference>
<evidence type="ECO:0000256" key="3">
    <source>
        <dbReference type="ARBA" id="ARBA00022989"/>
    </source>
</evidence>
<protein>
    <submittedName>
        <fullName evidence="9">Uncharacterized protein</fullName>
    </submittedName>
</protein>
<name>A0A0D2IY99_9EURO</name>
<keyword evidence="5 8" id="KW-0472">Membrane</keyword>
<accession>A0A0D2IY99</accession>
<evidence type="ECO:0000256" key="5">
    <source>
        <dbReference type="ARBA" id="ARBA00023136"/>
    </source>
</evidence>
<gene>
    <name evidence="9" type="ORF">Z518_09246</name>
</gene>
<dbReference type="Pfam" id="PF04479">
    <property type="entry name" value="RTA1"/>
    <property type="match status" value="1"/>
</dbReference>
<dbReference type="GO" id="GO:0000981">
    <property type="term" value="F:DNA-binding transcription factor activity, RNA polymerase II-specific"/>
    <property type="evidence" value="ECO:0007669"/>
    <property type="project" value="InterPro"/>
</dbReference>
<dbReference type="RefSeq" id="XP_013268656.1">
    <property type="nucleotide sequence ID" value="XM_013413202.1"/>
</dbReference>
<dbReference type="InterPro" id="IPR001138">
    <property type="entry name" value="Zn2Cys6_DnaBD"/>
</dbReference>
<keyword evidence="7" id="KW-0539">Nucleus</keyword>
<keyword evidence="3 8" id="KW-1133">Transmembrane helix</keyword>
<feature type="transmembrane region" description="Helical" evidence="8">
    <location>
        <begin position="205"/>
        <end position="225"/>
    </location>
</feature>
<dbReference type="GeneID" id="25297317"/>
<evidence type="ECO:0000256" key="7">
    <source>
        <dbReference type="ARBA" id="ARBA00023242"/>
    </source>
</evidence>
<dbReference type="OrthoDB" id="3358017at2759"/>
<dbReference type="GO" id="GO:0008270">
    <property type="term" value="F:zinc ion binding"/>
    <property type="evidence" value="ECO:0007669"/>
    <property type="project" value="InterPro"/>
</dbReference>
<dbReference type="HOGENOM" id="CLU_364522_0_0_1"/>
<evidence type="ECO:0000256" key="6">
    <source>
        <dbReference type="ARBA" id="ARBA00023163"/>
    </source>
</evidence>
<evidence type="ECO:0000256" key="4">
    <source>
        <dbReference type="ARBA" id="ARBA00023015"/>
    </source>
</evidence>
<dbReference type="PANTHER" id="PTHR31465:SF35">
    <property type="entry name" value="RTA1 DOMAIN PROTEIN-RELATED"/>
    <property type="match status" value="1"/>
</dbReference>
<proteinExistence type="predicted"/>
<keyword evidence="4" id="KW-0805">Transcription regulation</keyword>
<keyword evidence="2 8" id="KW-0812">Transmembrane</keyword>
<feature type="transmembrane region" description="Helical" evidence="8">
    <location>
        <begin position="80"/>
        <end position="100"/>
    </location>
</feature>
<dbReference type="EMBL" id="KN847481">
    <property type="protein sequence ID" value="KIX01520.1"/>
    <property type="molecule type" value="Genomic_DNA"/>
</dbReference>